<accession>A0A2M7Z6H7</accession>
<reference evidence="6" key="1">
    <citation type="submission" date="2017-09" db="EMBL/GenBank/DDBJ databases">
        <title>Depth-based differentiation of microbial function through sediment-hosted aquifers and enrichment of novel symbionts in the deep terrestrial subsurface.</title>
        <authorList>
            <person name="Probst A.J."/>
            <person name="Ladd B."/>
            <person name="Jarett J.K."/>
            <person name="Geller-Mcgrath D.E."/>
            <person name="Sieber C.M.K."/>
            <person name="Emerson J.B."/>
            <person name="Anantharaman K."/>
            <person name="Thomas B.C."/>
            <person name="Malmstrom R."/>
            <person name="Stieglmeier M."/>
            <person name="Klingl A."/>
            <person name="Woyke T."/>
            <person name="Ryan C.M."/>
            <person name="Banfield J.F."/>
        </authorList>
    </citation>
    <scope>NUCLEOTIDE SEQUENCE [LARGE SCALE GENOMIC DNA]</scope>
</reference>
<feature type="domain" description="Ribosome recycling factor" evidence="4">
    <location>
        <begin position="21"/>
        <end position="181"/>
    </location>
</feature>
<dbReference type="GO" id="GO:0043023">
    <property type="term" value="F:ribosomal large subunit binding"/>
    <property type="evidence" value="ECO:0007669"/>
    <property type="project" value="TreeGrafter"/>
</dbReference>
<evidence type="ECO:0000256" key="1">
    <source>
        <dbReference type="ARBA" id="ARBA00005912"/>
    </source>
</evidence>
<gene>
    <name evidence="3" type="primary">frr</name>
    <name evidence="5" type="ORF">CO137_02720</name>
</gene>
<dbReference type="Gene3D" id="1.10.132.20">
    <property type="entry name" value="Ribosome-recycling factor"/>
    <property type="match status" value="1"/>
</dbReference>
<comment type="subcellular location">
    <subcellularLocation>
        <location evidence="3">Cytoplasm</location>
    </subcellularLocation>
</comment>
<dbReference type="NCBIfam" id="TIGR00496">
    <property type="entry name" value="frr"/>
    <property type="match status" value="1"/>
</dbReference>
<dbReference type="PANTHER" id="PTHR20982">
    <property type="entry name" value="RIBOSOME RECYCLING FACTOR"/>
    <property type="match status" value="1"/>
</dbReference>
<dbReference type="InterPro" id="IPR036191">
    <property type="entry name" value="RRF_sf"/>
</dbReference>
<comment type="caution">
    <text evidence="5">The sequence shown here is derived from an EMBL/GenBank/DDBJ whole genome shotgun (WGS) entry which is preliminary data.</text>
</comment>
<organism evidence="5 6">
    <name type="scientific">Candidatus Magasanikbacteria bacterium CG_4_9_14_3_um_filter_32_9</name>
    <dbReference type="NCBI Taxonomy" id="1974644"/>
    <lineage>
        <taxon>Bacteria</taxon>
        <taxon>Candidatus Magasanikiibacteriota</taxon>
    </lineage>
</organism>
<dbReference type="HAMAP" id="MF_00040">
    <property type="entry name" value="RRF"/>
    <property type="match status" value="1"/>
</dbReference>
<dbReference type="FunFam" id="3.30.1360.40:FF:000001">
    <property type="entry name" value="Ribosome-recycling factor"/>
    <property type="match status" value="1"/>
</dbReference>
<name>A0A2M7Z6H7_9BACT</name>
<dbReference type="SUPFAM" id="SSF55194">
    <property type="entry name" value="Ribosome recycling factor, RRF"/>
    <property type="match status" value="1"/>
</dbReference>
<dbReference type="Pfam" id="PF01765">
    <property type="entry name" value="RRF"/>
    <property type="match status" value="1"/>
</dbReference>
<dbReference type="InterPro" id="IPR002661">
    <property type="entry name" value="Ribosome_recyc_fac"/>
</dbReference>
<dbReference type="EMBL" id="PFVJ01000057">
    <property type="protein sequence ID" value="PJA89727.1"/>
    <property type="molecule type" value="Genomic_DNA"/>
</dbReference>
<dbReference type="GO" id="GO:0006415">
    <property type="term" value="P:translational termination"/>
    <property type="evidence" value="ECO:0007669"/>
    <property type="project" value="UniProtKB-UniRule"/>
</dbReference>
<keyword evidence="2 3" id="KW-0648">Protein biosynthesis</keyword>
<protein>
    <recommendedName>
        <fullName evidence="3">Ribosome-recycling factor</fullName>
        <shortName evidence="3">RRF</shortName>
    </recommendedName>
    <alternativeName>
        <fullName evidence="3">Ribosome-releasing factor</fullName>
    </alternativeName>
</protein>
<dbReference type="InterPro" id="IPR023584">
    <property type="entry name" value="Ribosome_recyc_fac_dom"/>
</dbReference>
<keyword evidence="3" id="KW-0963">Cytoplasm</keyword>
<sequence>MSDYVSPHKIEFEKAIEFFVNDISSLRIGRATPSLVEDIIVEAYGTKQPLKGLASITVQDAKTIMIDPWDKSIIQAVDLAIRNSSAGVNPVNDGKALRIILPELSSERRQELIKVLHQKSEGARIAIRKIREEIRGIVDEAEKKKEISEDERYKNNEVLDEMIKVFNDKIKTISEKKEEDISTI</sequence>
<dbReference type="Proteomes" id="UP000230843">
    <property type="component" value="Unassembled WGS sequence"/>
</dbReference>
<dbReference type="Gene3D" id="3.30.1360.40">
    <property type="match status" value="1"/>
</dbReference>
<dbReference type="PANTHER" id="PTHR20982:SF3">
    <property type="entry name" value="MITOCHONDRIAL RIBOSOME RECYCLING FACTOR PSEUDO 1"/>
    <property type="match status" value="1"/>
</dbReference>
<evidence type="ECO:0000259" key="4">
    <source>
        <dbReference type="Pfam" id="PF01765"/>
    </source>
</evidence>
<comment type="function">
    <text evidence="3">Responsible for the release of ribosomes from messenger RNA at the termination of protein biosynthesis. May increase the efficiency of translation by recycling ribosomes from one round of translation to another.</text>
</comment>
<evidence type="ECO:0000256" key="2">
    <source>
        <dbReference type="ARBA" id="ARBA00022917"/>
    </source>
</evidence>
<proteinExistence type="inferred from homology"/>
<evidence type="ECO:0000313" key="5">
    <source>
        <dbReference type="EMBL" id="PJA89727.1"/>
    </source>
</evidence>
<comment type="similarity">
    <text evidence="1 3">Belongs to the RRF family.</text>
</comment>
<dbReference type="AlphaFoldDB" id="A0A2M7Z6H7"/>
<evidence type="ECO:0000313" key="6">
    <source>
        <dbReference type="Proteomes" id="UP000230843"/>
    </source>
</evidence>
<evidence type="ECO:0000256" key="3">
    <source>
        <dbReference type="HAMAP-Rule" id="MF_00040"/>
    </source>
</evidence>
<dbReference type="GO" id="GO:0005737">
    <property type="term" value="C:cytoplasm"/>
    <property type="evidence" value="ECO:0007669"/>
    <property type="project" value="UniProtKB-SubCell"/>
</dbReference>